<dbReference type="AlphaFoldDB" id="A0A195FSF0"/>
<dbReference type="EMBL" id="KQ981276">
    <property type="protein sequence ID" value="KYN43515.1"/>
    <property type="molecule type" value="Genomic_DNA"/>
</dbReference>
<feature type="non-terminal residue" evidence="1">
    <location>
        <position position="1"/>
    </location>
</feature>
<gene>
    <name evidence="1" type="ORF">ALC56_01776</name>
</gene>
<proteinExistence type="predicted"/>
<sequence length="127" mass="13541">YGVGGWSHSDIIISLSGTSLYIITITVGDGGGAEYRLQKLAPRLVRVLIPFVIVAGNTAECAGSTSESYVTATTTTATIYTRQSICIAQWLLGKGLVSPIALEATLRFPLVLVTPVKFSFTCCKILR</sequence>
<protein>
    <submittedName>
        <fullName evidence="1">Uncharacterized protein</fullName>
    </submittedName>
</protein>
<evidence type="ECO:0000313" key="1">
    <source>
        <dbReference type="EMBL" id="KYN43515.1"/>
    </source>
</evidence>
<reference evidence="1 2" key="1">
    <citation type="submission" date="2016-03" db="EMBL/GenBank/DDBJ databases">
        <title>Trachymyrmex septentrionalis WGS genome.</title>
        <authorList>
            <person name="Nygaard S."/>
            <person name="Hu H."/>
            <person name="Boomsma J."/>
            <person name="Zhang G."/>
        </authorList>
    </citation>
    <scope>NUCLEOTIDE SEQUENCE [LARGE SCALE GENOMIC DNA]</scope>
    <source>
        <strain evidence="1">Tsep2-gDNA-1</strain>
        <tissue evidence="1">Whole body</tissue>
    </source>
</reference>
<accession>A0A195FSF0</accession>
<keyword evidence="2" id="KW-1185">Reference proteome</keyword>
<evidence type="ECO:0000313" key="2">
    <source>
        <dbReference type="Proteomes" id="UP000078541"/>
    </source>
</evidence>
<organism evidence="1 2">
    <name type="scientific">Trachymyrmex septentrionalis</name>
    <dbReference type="NCBI Taxonomy" id="34720"/>
    <lineage>
        <taxon>Eukaryota</taxon>
        <taxon>Metazoa</taxon>
        <taxon>Ecdysozoa</taxon>
        <taxon>Arthropoda</taxon>
        <taxon>Hexapoda</taxon>
        <taxon>Insecta</taxon>
        <taxon>Pterygota</taxon>
        <taxon>Neoptera</taxon>
        <taxon>Endopterygota</taxon>
        <taxon>Hymenoptera</taxon>
        <taxon>Apocrita</taxon>
        <taxon>Aculeata</taxon>
        <taxon>Formicoidea</taxon>
        <taxon>Formicidae</taxon>
        <taxon>Myrmicinae</taxon>
        <taxon>Trachymyrmex</taxon>
    </lineage>
</organism>
<dbReference type="Proteomes" id="UP000078541">
    <property type="component" value="Unassembled WGS sequence"/>
</dbReference>
<name>A0A195FSF0_9HYME</name>